<organism evidence="3">
    <name type="scientific">Desulfomonile tiedjei</name>
    <dbReference type="NCBI Taxonomy" id="2358"/>
    <lineage>
        <taxon>Bacteria</taxon>
        <taxon>Pseudomonadati</taxon>
        <taxon>Thermodesulfobacteriota</taxon>
        <taxon>Desulfomonilia</taxon>
        <taxon>Desulfomonilales</taxon>
        <taxon>Desulfomonilaceae</taxon>
        <taxon>Desulfomonile</taxon>
    </lineage>
</organism>
<evidence type="ECO:0000256" key="1">
    <source>
        <dbReference type="ARBA" id="ARBA00009673"/>
    </source>
</evidence>
<dbReference type="GO" id="GO:0051500">
    <property type="term" value="F:D-tyrosyl-tRNA(Tyr) deacylase activity"/>
    <property type="evidence" value="ECO:0007669"/>
    <property type="project" value="TreeGrafter"/>
</dbReference>
<dbReference type="GO" id="GO:0106026">
    <property type="term" value="F:Gly-tRNA(Ala) deacylase activity"/>
    <property type="evidence" value="ECO:0007669"/>
    <property type="project" value="UniProtKB-UniRule"/>
</dbReference>
<keyword evidence="2" id="KW-0694">RNA-binding</keyword>
<dbReference type="EMBL" id="DTGT01000197">
    <property type="protein sequence ID" value="HGH60923.1"/>
    <property type="molecule type" value="Genomic_DNA"/>
</dbReference>
<comment type="subcellular location">
    <subcellularLocation>
        <location evidence="2">Cytoplasm</location>
    </subcellularLocation>
</comment>
<gene>
    <name evidence="2" type="primary">dtd</name>
    <name evidence="3" type="ORF">ENV54_06460</name>
</gene>
<dbReference type="HAMAP" id="MF_00518">
    <property type="entry name" value="Deacylase_Dtd"/>
    <property type="match status" value="1"/>
</dbReference>
<dbReference type="AlphaFoldDB" id="A0A7C4ARV1"/>
<accession>A0A7C4ARV1</accession>
<dbReference type="SUPFAM" id="SSF69500">
    <property type="entry name" value="DTD-like"/>
    <property type="match status" value="1"/>
</dbReference>
<name>A0A7C4ARV1_9BACT</name>
<dbReference type="GO" id="GO:0000049">
    <property type="term" value="F:tRNA binding"/>
    <property type="evidence" value="ECO:0007669"/>
    <property type="project" value="UniProtKB-UniRule"/>
</dbReference>
<dbReference type="PANTHER" id="PTHR10472">
    <property type="entry name" value="D-TYROSYL-TRNA TYR DEACYLASE"/>
    <property type="match status" value="1"/>
</dbReference>
<comment type="subunit">
    <text evidence="2">Homodimer.</text>
</comment>
<protein>
    <recommendedName>
        <fullName evidence="2">D-aminoacyl-tRNA deacylase</fullName>
        <shortName evidence="2">DTD</shortName>
        <ecNumber evidence="2">3.1.1.96</ecNumber>
    </recommendedName>
    <alternativeName>
        <fullName evidence="2">Gly-tRNA(Ala) deacylase</fullName>
        <ecNumber evidence="2">3.1.1.-</ecNumber>
    </alternativeName>
</protein>
<keyword evidence="2" id="KW-0963">Cytoplasm</keyword>
<comment type="catalytic activity">
    <reaction evidence="2">
        <text>a D-aminoacyl-tRNA + H2O = a tRNA + a D-alpha-amino acid + H(+)</text>
        <dbReference type="Rhea" id="RHEA:13953"/>
        <dbReference type="Rhea" id="RHEA-COMP:10123"/>
        <dbReference type="Rhea" id="RHEA-COMP:10124"/>
        <dbReference type="ChEBI" id="CHEBI:15377"/>
        <dbReference type="ChEBI" id="CHEBI:15378"/>
        <dbReference type="ChEBI" id="CHEBI:59871"/>
        <dbReference type="ChEBI" id="CHEBI:78442"/>
        <dbReference type="ChEBI" id="CHEBI:79333"/>
        <dbReference type="EC" id="3.1.1.96"/>
    </reaction>
</comment>
<dbReference type="GO" id="GO:0005737">
    <property type="term" value="C:cytoplasm"/>
    <property type="evidence" value="ECO:0007669"/>
    <property type="project" value="UniProtKB-SubCell"/>
</dbReference>
<comment type="similarity">
    <text evidence="1 2">Belongs to the DTD family.</text>
</comment>
<dbReference type="InterPro" id="IPR003732">
    <property type="entry name" value="Daa-tRNA_deacyls_DTD"/>
</dbReference>
<dbReference type="EC" id="3.1.1.96" evidence="2"/>
<evidence type="ECO:0000256" key="2">
    <source>
        <dbReference type="HAMAP-Rule" id="MF_00518"/>
    </source>
</evidence>
<dbReference type="Pfam" id="PF02580">
    <property type="entry name" value="Tyr_Deacylase"/>
    <property type="match status" value="1"/>
</dbReference>
<proteinExistence type="inferred from homology"/>
<dbReference type="EC" id="3.1.1.-" evidence="2"/>
<dbReference type="PANTHER" id="PTHR10472:SF5">
    <property type="entry name" value="D-AMINOACYL-TRNA DEACYLASE 1"/>
    <property type="match status" value="1"/>
</dbReference>
<comment type="domain">
    <text evidence="2">A Gly-cisPro motif from one monomer fits into the active site of the other monomer to allow specific chiral rejection of L-amino acids.</text>
</comment>
<dbReference type="GO" id="GO:0043908">
    <property type="term" value="F:Ser(Gly)-tRNA(Ala) hydrolase activity"/>
    <property type="evidence" value="ECO:0007669"/>
    <property type="project" value="UniProtKB-UniRule"/>
</dbReference>
<sequence>MKAVVQRVLRARVVVNGEVVSEIGAGLLVLLGIGQEDGDEQVGWMADKIPDLRIFSDEEGKMNVSLLEVGAEALVVSQFTLYGDCRKGRRPSYSGAAAGETARVLYEQFCRQLRLKGVHVAEGVFGAHMQVELVNDGPVTLIVESPPSRVTVSPLASHQT</sequence>
<evidence type="ECO:0000313" key="3">
    <source>
        <dbReference type="EMBL" id="HGH60923.1"/>
    </source>
</evidence>
<dbReference type="Gene3D" id="3.50.80.10">
    <property type="entry name" value="D-tyrosyl-tRNA(Tyr) deacylase"/>
    <property type="match status" value="1"/>
</dbReference>
<dbReference type="FunFam" id="3.50.80.10:FF:000001">
    <property type="entry name" value="D-aminoacyl-tRNA deacylase"/>
    <property type="match status" value="1"/>
</dbReference>
<comment type="catalytic activity">
    <reaction evidence="2">
        <text>glycyl-tRNA(Ala) + H2O = tRNA(Ala) + glycine + H(+)</text>
        <dbReference type="Rhea" id="RHEA:53744"/>
        <dbReference type="Rhea" id="RHEA-COMP:9657"/>
        <dbReference type="Rhea" id="RHEA-COMP:13640"/>
        <dbReference type="ChEBI" id="CHEBI:15377"/>
        <dbReference type="ChEBI" id="CHEBI:15378"/>
        <dbReference type="ChEBI" id="CHEBI:57305"/>
        <dbReference type="ChEBI" id="CHEBI:78442"/>
        <dbReference type="ChEBI" id="CHEBI:78522"/>
    </reaction>
</comment>
<feature type="short sequence motif" description="Gly-cisPro motif, important for rejection of L-amino acids" evidence="2">
    <location>
        <begin position="137"/>
        <end position="138"/>
    </location>
</feature>
<keyword evidence="2" id="KW-0820">tRNA-binding</keyword>
<reference evidence="3" key="1">
    <citation type="journal article" date="2020" name="mSystems">
        <title>Genome- and Community-Level Interaction Insights into Carbon Utilization and Element Cycling Functions of Hydrothermarchaeota in Hydrothermal Sediment.</title>
        <authorList>
            <person name="Zhou Z."/>
            <person name="Liu Y."/>
            <person name="Xu W."/>
            <person name="Pan J."/>
            <person name="Luo Z.H."/>
            <person name="Li M."/>
        </authorList>
    </citation>
    <scope>NUCLEOTIDE SEQUENCE [LARGE SCALE GENOMIC DNA]</scope>
    <source>
        <strain evidence="3">SpSt-769</strain>
    </source>
</reference>
<dbReference type="CDD" id="cd00563">
    <property type="entry name" value="Dtyr_deacylase"/>
    <property type="match status" value="1"/>
</dbReference>
<keyword evidence="2 3" id="KW-0378">Hydrolase</keyword>
<comment type="function">
    <text evidence="2">An aminoacyl-tRNA editing enzyme that deacylates mischarged D-aminoacyl-tRNAs. Also deacylates mischarged glycyl-tRNA(Ala), protecting cells against glycine mischarging by AlaRS. Acts via tRNA-based rather than protein-based catalysis; rejects L-amino acids rather than detecting D-amino acids in the active site. By recycling D-aminoacyl-tRNA to D-amino acids and free tRNA molecules, this enzyme counteracts the toxicity associated with the formation of D-aminoacyl-tRNA entities in vivo and helps enforce protein L-homochirality.</text>
</comment>
<dbReference type="NCBIfam" id="TIGR00256">
    <property type="entry name" value="D-aminoacyl-tRNA deacylase"/>
    <property type="match status" value="1"/>
</dbReference>
<comment type="caution">
    <text evidence="3">The sequence shown here is derived from an EMBL/GenBank/DDBJ whole genome shotgun (WGS) entry which is preliminary data.</text>
</comment>
<dbReference type="InterPro" id="IPR023509">
    <property type="entry name" value="DTD-like_sf"/>
</dbReference>
<dbReference type="GO" id="GO:0019478">
    <property type="term" value="P:D-amino acid catabolic process"/>
    <property type="evidence" value="ECO:0007669"/>
    <property type="project" value="UniProtKB-UniRule"/>
</dbReference>